<dbReference type="InterPro" id="IPR001890">
    <property type="entry name" value="RNA-binding_CRM"/>
</dbReference>
<dbReference type="PANTHER" id="PTHR46247:SF3">
    <property type="entry name" value="CRS2-ASSOCIATED FACTOR 2, CHLOROPLASTIC"/>
    <property type="match status" value="1"/>
</dbReference>
<keyword evidence="4" id="KW-0809">Transit peptide</keyword>
<keyword evidence="9" id="KW-1133">Transmembrane helix</keyword>
<name>A0A699HB06_TANCI</name>
<feature type="domain" description="CRM" evidence="10">
    <location>
        <begin position="1"/>
        <end position="72"/>
    </location>
</feature>
<evidence type="ECO:0000256" key="9">
    <source>
        <dbReference type="SAM" id="Phobius"/>
    </source>
</evidence>
<keyword evidence="9" id="KW-0812">Transmembrane</keyword>
<dbReference type="SUPFAM" id="SSF75471">
    <property type="entry name" value="YhbY-like"/>
    <property type="match status" value="2"/>
</dbReference>
<evidence type="ECO:0000256" key="4">
    <source>
        <dbReference type="ARBA" id="ARBA00022946"/>
    </source>
</evidence>
<dbReference type="GO" id="GO:0000373">
    <property type="term" value="P:Group II intron splicing"/>
    <property type="evidence" value="ECO:0007669"/>
    <property type="project" value="InterPro"/>
</dbReference>
<evidence type="ECO:0000256" key="5">
    <source>
        <dbReference type="ARBA" id="ARBA00023187"/>
    </source>
</evidence>
<dbReference type="GO" id="GO:0003723">
    <property type="term" value="F:RNA binding"/>
    <property type="evidence" value="ECO:0007669"/>
    <property type="project" value="UniProtKB-UniRule"/>
</dbReference>
<keyword evidence="1" id="KW-0507">mRNA processing</keyword>
<feature type="non-terminal residue" evidence="11">
    <location>
        <position position="1"/>
    </location>
</feature>
<evidence type="ECO:0000256" key="8">
    <source>
        <dbReference type="SAM" id="MobiDB-lite"/>
    </source>
</evidence>
<evidence type="ECO:0000256" key="3">
    <source>
        <dbReference type="ARBA" id="ARBA00022884"/>
    </source>
</evidence>
<evidence type="ECO:0000256" key="6">
    <source>
        <dbReference type="ARBA" id="ARBA00023274"/>
    </source>
</evidence>
<dbReference type="GO" id="GO:1990904">
    <property type="term" value="C:ribonucleoprotein complex"/>
    <property type="evidence" value="ECO:0007669"/>
    <property type="project" value="UniProtKB-KW"/>
</dbReference>
<evidence type="ECO:0000313" key="11">
    <source>
        <dbReference type="EMBL" id="GEX78101.1"/>
    </source>
</evidence>
<organism evidence="11">
    <name type="scientific">Tanacetum cinerariifolium</name>
    <name type="common">Dalmatian daisy</name>
    <name type="synonym">Chrysanthemum cinerariifolium</name>
    <dbReference type="NCBI Taxonomy" id="118510"/>
    <lineage>
        <taxon>Eukaryota</taxon>
        <taxon>Viridiplantae</taxon>
        <taxon>Streptophyta</taxon>
        <taxon>Embryophyta</taxon>
        <taxon>Tracheophyta</taxon>
        <taxon>Spermatophyta</taxon>
        <taxon>Magnoliopsida</taxon>
        <taxon>eudicotyledons</taxon>
        <taxon>Gunneridae</taxon>
        <taxon>Pentapetalae</taxon>
        <taxon>asterids</taxon>
        <taxon>campanulids</taxon>
        <taxon>Asterales</taxon>
        <taxon>Asteraceae</taxon>
        <taxon>Asteroideae</taxon>
        <taxon>Anthemideae</taxon>
        <taxon>Anthemidinae</taxon>
        <taxon>Tanacetum</taxon>
    </lineage>
</organism>
<feature type="transmembrane region" description="Helical" evidence="9">
    <location>
        <begin position="415"/>
        <end position="435"/>
    </location>
</feature>
<dbReference type="Gene3D" id="3.30.110.60">
    <property type="entry name" value="YhbY-like"/>
    <property type="match status" value="2"/>
</dbReference>
<keyword evidence="6" id="KW-0687">Ribonucleoprotein</keyword>
<keyword evidence="5" id="KW-0508">mRNA splicing</keyword>
<feature type="region of interest" description="Disordered" evidence="8">
    <location>
        <begin position="230"/>
        <end position="263"/>
    </location>
</feature>
<keyword evidence="3 7" id="KW-0694">RNA-binding</keyword>
<gene>
    <name evidence="11" type="ORF">Tci_350076</name>
</gene>
<evidence type="ECO:0000259" key="10">
    <source>
        <dbReference type="PROSITE" id="PS51295"/>
    </source>
</evidence>
<comment type="caution">
    <text evidence="11">The sequence shown here is derived from an EMBL/GenBank/DDBJ whole genome shotgun (WGS) entry which is preliminary data.</text>
</comment>
<evidence type="ECO:0000256" key="2">
    <source>
        <dbReference type="ARBA" id="ARBA00022737"/>
    </source>
</evidence>
<reference evidence="11" key="1">
    <citation type="journal article" date="2019" name="Sci. Rep.">
        <title>Draft genome of Tanacetum cinerariifolium, the natural source of mosquito coil.</title>
        <authorList>
            <person name="Yamashiro T."/>
            <person name="Shiraishi A."/>
            <person name="Satake H."/>
            <person name="Nakayama K."/>
        </authorList>
    </citation>
    <scope>NUCLEOTIDE SEQUENCE</scope>
</reference>
<dbReference type="AlphaFoldDB" id="A0A699HB06"/>
<dbReference type="EMBL" id="BKCJ010129627">
    <property type="protein sequence ID" value="GEX78101.1"/>
    <property type="molecule type" value="Genomic_DNA"/>
</dbReference>
<evidence type="ECO:0000256" key="1">
    <source>
        <dbReference type="ARBA" id="ARBA00022664"/>
    </source>
</evidence>
<feature type="domain" description="CRM" evidence="10">
    <location>
        <begin position="94"/>
        <end position="198"/>
    </location>
</feature>
<dbReference type="Pfam" id="PF01985">
    <property type="entry name" value="CRS1_YhbY"/>
    <property type="match status" value="2"/>
</dbReference>
<dbReference type="InterPro" id="IPR035920">
    <property type="entry name" value="YhbY-like_sf"/>
</dbReference>
<evidence type="ECO:0000256" key="7">
    <source>
        <dbReference type="PROSITE-ProRule" id="PRU00626"/>
    </source>
</evidence>
<dbReference type="SMART" id="SM01103">
    <property type="entry name" value="CRS1_YhbY"/>
    <property type="match status" value="2"/>
</dbReference>
<dbReference type="GO" id="GO:0006397">
    <property type="term" value="P:mRNA processing"/>
    <property type="evidence" value="ECO:0007669"/>
    <property type="project" value="UniProtKB-KW"/>
</dbReference>
<accession>A0A699HB06</accession>
<keyword evidence="9" id="KW-0472">Membrane</keyword>
<sequence length="506" mass="58996">RDGLTHNMLELIHSHWRRDPVCKVKCLGVPTVDMSNVSRVLQEKTGGKIILRTGGVLYLFRGRHYDPRNRPKYPVMLWKPATPVYPKLIQDAPEGLTKEEADELRMKGKKLPPICKLAKNGVYLTLVKDVRHAFEESTLVKIDCRGMHASDYKKIGAKLKVNNTEAEFYKSEIRTSISSPRMTALWKRAIEQSKAMLLEDVDLGPDDLLKVVEEFETVSQVADHSYPAVIVSNRESQTSEEDYSEDEDEESDDEYADYREKSAPPGSLPVDFLEYNARVHVKSKLHYFPLLKDRLGLDRCVLFRETCFRRWLDLTYVENEESLIHYMLQKQKISDNDHYDLPLIYSVNGHTLHFGRREFGLISEFKFGFLSFRKFRKGDITFRDRVFPEKIGEYLKNIDLLSLIEDEYRFKWLRILMFGMIFLGVNICGGSYTVPVRNVNLNHQQGHHKALEMNPNFPLTYSLSGFLLSFKIWILESSCVTDRWWCKRSEEIPRGCSWSKHFPFQN</sequence>
<protein>
    <submittedName>
        <fullName evidence="11">CRS2-associated factor 2, chloroplastic</fullName>
    </submittedName>
</protein>
<feature type="compositionally biased region" description="Acidic residues" evidence="8">
    <location>
        <begin position="238"/>
        <end position="255"/>
    </location>
</feature>
<dbReference type="PROSITE" id="PS51295">
    <property type="entry name" value="CRM"/>
    <property type="match status" value="2"/>
</dbReference>
<proteinExistence type="predicted"/>
<dbReference type="PANTHER" id="PTHR46247">
    <property type="entry name" value="CRS2-ASSOCIATED FACTOR 1, CHLOROPLASTIC"/>
    <property type="match status" value="1"/>
</dbReference>
<keyword evidence="2" id="KW-0677">Repeat</keyword>
<dbReference type="InterPro" id="IPR044599">
    <property type="entry name" value="CAF1P_plant"/>
</dbReference>